<dbReference type="RefSeq" id="XP_017989000.1">
    <property type="nucleotide sequence ID" value="XM_018133837.1"/>
</dbReference>
<sequence length="586" mass="66734">MLVLPFLLRAIEALPLKQECPYTLPNNGVTDIIIREVKIGQLNFLHTTDTHGWMGSHLNQPDYDANWGDYASFIERFQQNRIGDSDLLIVDTGDKRNGNGLSDAYKPLGLYTSKVFNEVDFDLLTLGNHELYDESVTLMEYYETALNIKFLEKYVSSNVEFLKEDGSLVPFGKKYRYFETPNQKLRILAFSFMFKFQKANRRAKVTPIMDEVVKPWFTDVLQKYPQETVDVIVVFGHIPVSGPESLELQDLHTYLREVYPDTVIQYLGGHTHIRDFVVLDNKATGLQSGRFAETVGFISIDNVTAETPTFSRRYIDFNIKSFLHHANLDNRVEFGTNKGLVLSKTIDKIRDILNLTEVYGRVPETYYMDAVPFTSSNNIYNFLSQKVLPTLEKKDPSITRMILINSGAIRYDLYSGNFTSEIEYVVSPFENTWLYTEVPLALAEAARDIMNQGTNNIAIRSSLVAERERKTCPFVENDTLTLGYTTADDLGCDGDDTPHSSYGSYPVPNIIDSVQWNADSKDKNQTIHLVFYSFLRNSVLSAMNTANQRLNITSQKYGDNNIKTYGGLSTKQLLRTYIGSITPKYT</sequence>
<reference evidence="3 4" key="1">
    <citation type="submission" date="2016-01" db="EMBL/GenBank/DDBJ databases">
        <title>Genome sequence of the yeast Holleya sinecauda.</title>
        <authorList>
            <person name="Dietrich F.S."/>
        </authorList>
    </citation>
    <scope>NUCLEOTIDE SEQUENCE [LARGE SCALE GENOMIC DNA]</scope>
    <source>
        <strain evidence="3 4">ATCC 58844</strain>
    </source>
</reference>
<protein>
    <submittedName>
        <fullName evidence="3">HGL336Cp</fullName>
    </submittedName>
</protein>
<dbReference type="GO" id="GO:0016787">
    <property type="term" value="F:hydrolase activity"/>
    <property type="evidence" value="ECO:0007669"/>
    <property type="project" value="InterPro"/>
</dbReference>
<dbReference type="InterPro" id="IPR004843">
    <property type="entry name" value="Calcineurin-like_PHP"/>
</dbReference>
<evidence type="ECO:0000313" key="4">
    <source>
        <dbReference type="Proteomes" id="UP000243052"/>
    </source>
</evidence>
<dbReference type="GO" id="GO:0005829">
    <property type="term" value="C:cytosol"/>
    <property type="evidence" value="ECO:0007669"/>
    <property type="project" value="TreeGrafter"/>
</dbReference>
<dbReference type="OrthoDB" id="7722975at2759"/>
<keyword evidence="4" id="KW-1185">Reference proteome</keyword>
<dbReference type="Proteomes" id="UP000243052">
    <property type="component" value="Chromosome vii"/>
</dbReference>
<dbReference type="Gene3D" id="3.60.21.10">
    <property type="match status" value="1"/>
</dbReference>
<feature type="domain" description="Calcineurin-like phosphoesterase" evidence="1">
    <location>
        <begin position="43"/>
        <end position="273"/>
    </location>
</feature>
<dbReference type="GO" id="GO:0009166">
    <property type="term" value="P:nucleotide catabolic process"/>
    <property type="evidence" value="ECO:0007669"/>
    <property type="project" value="InterPro"/>
</dbReference>
<dbReference type="STRING" id="45286.A0A0X8HUZ2"/>
<evidence type="ECO:0000259" key="2">
    <source>
        <dbReference type="Pfam" id="PF21953"/>
    </source>
</evidence>
<dbReference type="EMBL" id="CP014247">
    <property type="protein sequence ID" value="AMD22004.1"/>
    <property type="molecule type" value="Genomic_DNA"/>
</dbReference>
<evidence type="ECO:0000259" key="1">
    <source>
        <dbReference type="Pfam" id="PF00149"/>
    </source>
</evidence>
<name>A0A0X8HUZ2_9SACH</name>
<dbReference type="GeneID" id="28725328"/>
<organism evidence="3 4">
    <name type="scientific">Eremothecium sinecaudum</name>
    <dbReference type="NCBI Taxonomy" id="45286"/>
    <lineage>
        <taxon>Eukaryota</taxon>
        <taxon>Fungi</taxon>
        <taxon>Dikarya</taxon>
        <taxon>Ascomycota</taxon>
        <taxon>Saccharomycotina</taxon>
        <taxon>Saccharomycetes</taxon>
        <taxon>Saccharomycetales</taxon>
        <taxon>Saccharomycetaceae</taxon>
        <taxon>Eremothecium</taxon>
    </lineage>
</organism>
<dbReference type="SUPFAM" id="SSF55816">
    <property type="entry name" value="5'-nucleotidase (syn. UDP-sugar hydrolase), C-terminal domain"/>
    <property type="match status" value="1"/>
</dbReference>
<gene>
    <name evidence="3" type="ORF">AW171_hschr74007</name>
</gene>
<feature type="domain" description="Putative 5'-nucleotidase C-terminal" evidence="2">
    <location>
        <begin position="365"/>
        <end position="540"/>
    </location>
</feature>
<dbReference type="PANTHER" id="PTHR11575:SF22">
    <property type="entry name" value="ADL392WP"/>
    <property type="match status" value="1"/>
</dbReference>
<proteinExistence type="predicted"/>
<dbReference type="PIRSF" id="PIRSF017316">
    <property type="entry name" value="Pesterase_C1039"/>
    <property type="match status" value="1"/>
</dbReference>
<dbReference type="InterPro" id="IPR029052">
    <property type="entry name" value="Metallo-depent_PP-like"/>
</dbReference>
<dbReference type="FunFam" id="3.60.21.10:FF:000043">
    <property type="entry name" value="Ser/Thr protein phosphatase family"/>
    <property type="match status" value="1"/>
</dbReference>
<dbReference type="InterPro" id="IPR036907">
    <property type="entry name" value="5'-Nucleotdase_C_sf"/>
</dbReference>
<accession>A0A0X8HUZ2</accession>
<dbReference type="Pfam" id="PF21953">
    <property type="entry name" value="NadN_nucleosid_C"/>
    <property type="match status" value="1"/>
</dbReference>
<dbReference type="Pfam" id="PF00149">
    <property type="entry name" value="Metallophos"/>
    <property type="match status" value="1"/>
</dbReference>
<dbReference type="PANTHER" id="PTHR11575">
    <property type="entry name" value="5'-NUCLEOTIDASE-RELATED"/>
    <property type="match status" value="1"/>
</dbReference>
<dbReference type="InterPro" id="IPR053828">
    <property type="entry name" value="Nucleosidase_C"/>
</dbReference>
<dbReference type="SUPFAM" id="SSF56300">
    <property type="entry name" value="Metallo-dependent phosphatases"/>
    <property type="match status" value="1"/>
</dbReference>
<dbReference type="GO" id="GO:0005576">
    <property type="term" value="C:extracellular region"/>
    <property type="evidence" value="ECO:0007669"/>
    <property type="project" value="UniProtKB-ARBA"/>
</dbReference>
<dbReference type="AlphaFoldDB" id="A0A0X8HUZ2"/>
<dbReference type="Gene3D" id="3.90.780.10">
    <property type="entry name" value="5'-Nucleotidase, C-terminal domain"/>
    <property type="match status" value="1"/>
</dbReference>
<evidence type="ECO:0000313" key="3">
    <source>
        <dbReference type="EMBL" id="AMD22004.1"/>
    </source>
</evidence>
<dbReference type="InterPro" id="IPR014485">
    <property type="entry name" value="Pesterase_C1039"/>
</dbReference>
<dbReference type="InterPro" id="IPR006179">
    <property type="entry name" value="5_nucleotidase/apyrase"/>
</dbReference>